<dbReference type="PANTHER" id="PTHR11545">
    <property type="entry name" value="RIBOSOMAL PROTEIN L13"/>
    <property type="match status" value="1"/>
</dbReference>
<name>A0A1F6M531_9BACT</name>
<comment type="caution">
    <text evidence="5">The sequence shown here is derived from an EMBL/GenBank/DDBJ whole genome shotgun (WGS) entry which is preliminary data.</text>
</comment>
<keyword evidence="3 4" id="KW-0687">Ribonucleoprotein</keyword>
<accession>A0A1F6M531</accession>
<proteinExistence type="inferred from homology"/>
<dbReference type="GO" id="GO:0003735">
    <property type="term" value="F:structural constituent of ribosome"/>
    <property type="evidence" value="ECO:0007669"/>
    <property type="project" value="InterPro"/>
</dbReference>
<dbReference type="GO" id="GO:0006412">
    <property type="term" value="P:translation"/>
    <property type="evidence" value="ECO:0007669"/>
    <property type="project" value="UniProtKB-UniRule"/>
</dbReference>
<dbReference type="SUPFAM" id="SSF52161">
    <property type="entry name" value="Ribosomal protein L13"/>
    <property type="match status" value="1"/>
</dbReference>
<dbReference type="PANTHER" id="PTHR11545:SF2">
    <property type="entry name" value="LARGE RIBOSOMAL SUBUNIT PROTEIN UL13M"/>
    <property type="match status" value="1"/>
</dbReference>
<dbReference type="GO" id="GO:1990904">
    <property type="term" value="C:ribonucleoprotein complex"/>
    <property type="evidence" value="ECO:0007669"/>
    <property type="project" value="UniProtKB-KW"/>
</dbReference>
<dbReference type="EMBL" id="MFPX01000011">
    <property type="protein sequence ID" value="OGH66689.1"/>
    <property type="molecule type" value="Genomic_DNA"/>
</dbReference>
<dbReference type="GO" id="GO:0017148">
    <property type="term" value="P:negative regulation of translation"/>
    <property type="evidence" value="ECO:0007669"/>
    <property type="project" value="TreeGrafter"/>
</dbReference>
<dbReference type="Pfam" id="PF00572">
    <property type="entry name" value="Ribosomal_L13"/>
    <property type="match status" value="1"/>
</dbReference>
<evidence type="ECO:0000256" key="2">
    <source>
        <dbReference type="ARBA" id="ARBA00022980"/>
    </source>
</evidence>
<comment type="similarity">
    <text evidence="1 4">Belongs to the universal ribosomal protein uL13 family.</text>
</comment>
<evidence type="ECO:0000256" key="4">
    <source>
        <dbReference type="HAMAP-Rule" id="MF_01366"/>
    </source>
</evidence>
<dbReference type="AlphaFoldDB" id="A0A1F6M531"/>
<keyword evidence="2 4" id="KW-0689">Ribosomal protein</keyword>
<dbReference type="STRING" id="1798676.A3B90_02640"/>
<dbReference type="InterPro" id="IPR036899">
    <property type="entry name" value="Ribosomal_uL13_sf"/>
</dbReference>
<gene>
    <name evidence="4" type="primary">rplM</name>
    <name evidence="5" type="ORF">A3B90_02640</name>
</gene>
<evidence type="ECO:0000256" key="1">
    <source>
        <dbReference type="ARBA" id="ARBA00006227"/>
    </source>
</evidence>
<dbReference type="PIRSF" id="PIRSF002181">
    <property type="entry name" value="Ribosomal_L13"/>
    <property type="match status" value="1"/>
</dbReference>
<dbReference type="Proteomes" id="UP000178742">
    <property type="component" value="Unassembled WGS sequence"/>
</dbReference>
<comment type="function">
    <text evidence="4">This protein is one of the early assembly proteins of the 50S ribosomal subunit, although it is not seen to bind rRNA by itself. It is important during the early stages of 50S assembly.</text>
</comment>
<dbReference type="CDD" id="cd00392">
    <property type="entry name" value="Ribosomal_L13"/>
    <property type="match status" value="1"/>
</dbReference>
<protein>
    <recommendedName>
        <fullName evidence="4">Large ribosomal subunit protein uL13</fullName>
    </recommendedName>
</protein>
<dbReference type="InterPro" id="IPR005822">
    <property type="entry name" value="Ribosomal_uL13"/>
</dbReference>
<dbReference type="GO" id="GO:0003729">
    <property type="term" value="F:mRNA binding"/>
    <property type="evidence" value="ECO:0007669"/>
    <property type="project" value="TreeGrafter"/>
</dbReference>
<sequence>MKKIKKTIEIDAAGQAVGRLASQIAMVLMGKHEPDYDRSLDTGDMVKVINASKVVFTGNKLVQKDYYHHSMHPGGIKRISMKHVFEDDPAKVIRHAVNGMIPKNRQREDLMRRLTITA</sequence>
<organism evidence="5 6">
    <name type="scientific">Candidatus Magasanikbacteria bacterium RIFCSPHIGHO2_02_FULL_41_13</name>
    <dbReference type="NCBI Taxonomy" id="1798676"/>
    <lineage>
        <taxon>Bacteria</taxon>
        <taxon>Candidatus Magasanikiibacteriota</taxon>
    </lineage>
</organism>
<evidence type="ECO:0000313" key="6">
    <source>
        <dbReference type="Proteomes" id="UP000178742"/>
    </source>
</evidence>
<dbReference type="InterPro" id="IPR005823">
    <property type="entry name" value="Ribosomal_uL13_bac-type"/>
</dbReference>
<dbReference type="HAMAP" id="MF_01366">
    <property type="entry name" value="Ribosomal_uL13"/>
    <property type="match status" value="1"/>
</dbReference>
<dbReference type="NCBIfam" id="TIGR01066">
    <property type="entry name" value="rplM_bact"/>
    <property type="match status" value="1"/>
</dbReference>
<reference evidence="5 6" key="1">
    <citation type="journal article" date="2016" name="Nat. Commun.">
        <title>Thousands of microbial genomes shed light on interconnected biogeochemical processes in an aquifer system.</title>
        <authorList>
            <person name="Anantharaman K."/>
            <person name="Brown C.T."/>
            <person name="Hug L.A."/>
            <person name="Sharon I."/>
            <person name="Castelle C.J."/>
            <person name="Probst A.J."/>
            <person name="Thomas B.C."/>
            <person name="Singh A."/>
            <person name="Wilkins M.J."/>
            <person name="Karaoz U."/>
            <person name="Brodie E.L."/>
            <person name="Williams K.H."/>
            <person name="Hubbard S.S."/>
            <person name="Banfield J.F."/>
        </authorList>
    </citation>
    <scope>NUCLEOTIDE SEQUENCE [LARGE SCALE GENOMIC DNA]</scope>
</reference>
<evidence type="ECO:0000256" key="3">
    <source>
        <dbReference type="ARBA" id="ARBA00023274"/>
    </source>
</evidence>
<evidence type="ECO:0000313" key="5">
    <source>
        <dbReference type="EMBL" id="OGH66689.1"/>
    </source>
</evidence>
<dbReference type="Gene3D" id="3.90.1180.10">
    <property type="entry name" value="Ribosomal protein L13"/>
    <property type="match status" value="1"/>
</dbReference>
<comment type="subunit">
    <text evidence="4">Part of the 50S ribosomal subunit.</text>
</comment>
<dbReference type="GO" id="GO:0005840">
    <property type="term" value="C:ribosome"/>
    <property type="evidence" value="ECO:0007669"/>
    <property type="project" value="UniProtKB-KW"/>
</dbReference>